<dbReference type="GO" id="GO:0006508">
    <property type="term" value="P:proteolysis"/>
    <property type="evidence" value="ECO:0007669"/>
    <property type="project" value="InterPro"/>
</dbReference>
<dbReference type="PROSITE" id="PS50853">
    <property type="entry name" value="FN3"/>
    <property type="match status" value="1"/>
</dbReference>
<dbReference type="AlphaFoldDB" id="A0A1G5XTM1"/>
<keyword evidence="4" id="KW-0732">Signal</keyword>
<dbReference type="GO" id="GO:0005576">
    <property type="term" value="C:extracellular region"/>
    <property type="evidence" value="ECO:0007669"/>
    <property type="project" value="UniProtKB-SubCell"/>
</dbReference>
<organism evidence="6 7">
    <name type="scientific">Algoriphagus alkaliphilus</name>
    <dbReference type="NCBI Taxonomy" id="279824"/>
    <lineage>
        <taxon>Bacteria</taxon>
        <taxon>Pseudomonadati</taxon>
        <taxon>Bacteroidota</taxon>
        <taxon>Cytophagia</taxon>
        <taxon>Cytophagales</taxon>
        <taxon>Cyclobacteriaceae</taxon>
        <taxon>Algoriphagus</taxon>
    </lineage>
</organism>
<keyword evidence="3" id="KW-0482">Metalloprotease</keyword>
<dbReference type="SUPFAM" id="SSF53187">
    <property type="entry name" value="Zn-dependent exopeptidases"/>
    <property type="match status" value="1"/>
</dbReference>
<keyword evidence="3" id="KW-0378">Hydrolase</keyword>
<evidence type="ECO:0000259" key="5">
    <source>
        <dbReference type="PROSITE" id="PS50853"/>
    </source>
</evidence>
<dbReference type="OrthoDB" id="9787436at2"/>
<dbReference type="CDD" id="cd00063">
    <property type="entry name" value="FN3"/>
    <property type="match status" value="1"/>
</dbReference>
<dbReference type="Proteomes" id="UP000198756">
    <property type="component" value="Unassembled WGS sequence"/>
</dbReference>
<dbReference type="STRING" id="279824.SAMN03080617_01970"/>
<evidence type="ECO:0000256" key="1">
    <source>
        <dbReference type="ARBA" id="ARBA00004613"/>
    </source>
</evidence>
<dbReference type="Pfam" id="PF04389">
    <property type="entry name" value="Peptidase_M28"/>
    <property type="match status" value="1"/>
</dbReference>
<comment type="subcellular location">
    <subcellularLocation>
        <location evidence="1">Secreted</location>
    </subcellularLocation>
</comment>
<evidence type="ECO:0000256" key="3">
    <source>
        <dbReference type="ARBA" id="ARBA00023049"/>
    </source>
</evidence>
<dbReference type="GO" id="GO:0008235">
    <property type="term" value="F:metalloexopeptidase activity"/>
    <property type="evidence" value="ECO:0007669"/>
    <property type="project" value="InterPro"/>
</dbReference>
<reference evidence="7" key="1">
    <citation type="submission" date="2016-10" db="EMBL/GenBank/DDBJ databases">
        <authorList>
            <person name="Varghese N."/>
            <person name="Submissions S."/>
        </authorList>
    </citation>
    <scope>NUCLEOTIDE SEQUENCE [LARGE SCALE GENOMIC DNA]</scope>
    <source>
        <strain evidence="7">DSM 22703</strain>
    </source>
</reference>
<protein>
    <submittedName>
        <fullName evidence="6">Peptidase family M28</fullName>
    </submittedName>
</protein>
<evidence type="ECO:0000313" key="6">
    <source>
        <dbReference type="EMBL" id="SDA73682.1"/>
    </source>
</evidence>
<dbReference type="EMBL" id="FMXE01000012">
    <property type="protein sequence ID" value="SDA73682.1"/>
    <property type="molecule type" value="Genomic_DNA"/>
</dbReference>
<keyword evidence="3" id="KW-0645">Protease</keyword>
<dbReference type="InterPro" id="IPR007484">
    <property type="entry name" value="Peptidase_M28"/>
</dbReference>
<feature type="chain" id="PRO_5011660383" evidence="4">
    <location>
        <begin position="20"/>
        <end position="448"/>
    </location>
</feature>
<dbReference type="InterPro" id="IPR003961">
    <property type="entry name" value="FN3_dom"/>
</dbReference>
<gene>
    <name evidence="6" type="ORF">SAMN03080617_01970</name>
</gene>
<accession>A0A1G5XTM1</accession>
<dbReference type="SUPFAM" id="SSF49265">
    <property type="entry name" value="Fibronectin type III"/>
    <property type="match status" value="1"/>
</dbReference>
<dbReference type="Gene3D" id="3.40.630.10">
    <property type="entry name" value="Zn peptidases"/>
    <property type="match status" value="1"/>
</dbReference>
<name>A0A1G5XTM1_9BACT</name>
<keyword evidence="7" id="KW-1185">Reference proteome</keyword>
<evidence type="ECO:0000313" key="7">
    <source>
        <dbReference type="Proteomes" id="UP000198756"/>
    </source>
</evidence>
<sequence length="448" mass="50121">MRKILLSLFFGLLAWGVQAQTVVIRNPKIEKLVFEVSSDSLRKYTYDLANFHTRHTLSRDEKNGMPAAQRYVLSKFNTFAKSSNGRMSAEIENFTIPSDGRRITQDSPVANVIAKLKGTNPADDRIFIVSGHLDSRNKDVMDAIGGAPGANDDGSGVAVVIELARVMAKMEFSATILFVAFTGEEQGLKGATYLADKAKKEGWNIAGILNNDIVGNSKSSDTNISDNTKVRVFSETIPLTEDEQQAASRRYTNSDNDSKSRQLARYIKEVGERYVDQLEVKLIYRSDRFLRGGDQTPFLRNGFTAIRMSEMNENFYQQHENVRVENGIQYGDLPEFMDFEYLRKVSAVNLAASASLANSAGMPEEVRIDVRGLSNNSILLWKTPTIGKVKGYYVLMRETSSPVWEKKFFTTETSLTIPYSKDNYFFAVQSVTESGEESLAVFPSPLTR</sequence>
<proteinExistence type="predicted"/>
<feature type="domain" description="Fibronectin type-III" evidence="5">
    <location>
        <begin position="362"/>
        <end position="448"/>
    </location>
</feature>
<dbReference type="RefSeq" id="WP_092729777.1">
    <property type="nucleotide sequence ID" value="NZ_FMXE01000012.1"/>
</dbReference>
<dbReference type="InterPro" id="IPR036116">
    <property type="entry name" value="FN3_sf"/>
</dbReference>
<dbReference type="PANTHER" id="PTHR12147">
    <property type="entry name" value="METALLOPEPTIDASE M28 FAMILY MEMBER"/>
    <property type="match status" value="1"/>
</dbReference>
<feature type="signal peptide" evidence="4">
    <location>
        <begin position="1"/>
        <end position="19"/>
    </location>
</feature>
<evidence type="ECO:0000256" key="4">
    <source>
        <dbReference type="SAM" id="SignalP"/>
    </source>
</evidence>
<evidence type="ECO:0000256" key="2">
    <source>
        <dbReference type="ARBA" id="ARBA00022525"/>
    </source>
</evidence>
<keyword evidence="2" id="KW-0964">Secreted</keyword>
<dbReference type="PANTHER" id="PTHR12147:SF26">
    <property type="entry name" value="PEPTIDASE M28 DOMAIN-CONTAINING PROTEIN"/>
    <property type="match status" value="1"/>
</dbReference>
<dbReference type="InterPro" id="IPR045175">
    <property type="entry name" value="M28_fam"/>
</dbReference>